<dbReference type="EMBL" id="PQFF01000187">
    <property type="protein sequence ID" value="RHZ76249.1"/>
    <property type="molecule type" value="Genomic_DNA"/>
</dbReference>
<proteinExistence type="predicted"/>
<dbReference type="AlphaFoldDB" id="A0A397IJR4"/>
<reference evidence="2 3" key="1">
    <citation type="submission" date="2018-08" db="EMBL/GenBank/DDBJ databases">
        <title>Genome and evolution of the arbuscular mycorrhizal fungus Diversispora epigaea (formerly Glomus versiforme) and its bacterial endosymbionts.</title>
        <authorList>
            <person name="Sun X."/>
            <person name="Fei Z."/>
            <person name="Harrison M."/>
        </authorList>
    </citation>
    <scope>NUCLEOTIDE SEQUENCE [LARGE SCALE GENOMIC DNA]</scope>
    <source>
        <strain evidence="2 3">IT104</strain>
    </source>
</reference>
<dbReference type="PROSITE" id="PS51886">
    <property type="entry name" value="TLDC"/>
    <property type="match status" value="1"/>
</dbReference>
<accession>A0A397IJR4</accession>
<evidence type="ECO:0000259" key="1">
    <source>
        <dbReference type="PROSITE" id="PS51886"/>
    </source>
</evidence>
<comment type="caution">
    <text evidence="2">The sequence shown here is derived from an EMBL/GenBank/DDBJ whole genome shotgun (WGS) entry which is preliminary data.</text>
</comment>
<sequence length="191" mass="21626">MSSKQPVKSIILLPRTILIQEMPARATKPLSNIINHEYVAEISSWIDRKSSIYSLTNTPYKFQLILRGSINGLASQTFWDTCHGHASTVIIMKVKGTEEILGDYNPLIWNANNYGCRKTSDSFIFLLKNGDIQNSILSRVKIRENAIWNAGKSNQANYSPYFENGLDSPIRTTNSFSIVDYEVFKVIKKTS</sequence>
<dbReference type="OrthoDB" id="2439862at2759"/>
<dbReference type="Pfam" id="PF07534">
    <property type="entry name" value="TLD"/>
    <property type="match status" value="1"/>
</dbReference>
<dbReference type="Proteomes" id="UP000266861">
    <property type="component" value="Unassembled WGS sequence"/>
</dbReference>
<keyword evidence="3" id="KW-1185">Reference proteome</keyword>
<evidence type="ECO:0000313" key="2">
    <source>
        <dbReference type="EMBL" id="RHZ76249.1"/>
    </source>
</evidence>
<evidence type="ECO:0000313" key="3">
    <source>
        <dbReference type="Proteomes" id="UP000266861"/>
    </source>
</evidence>
<feature type="domain" description="TLDc" evidence="1">
    <location>
        <begin position="32"/>
        <end position="187"/>
    </location>
</feature>
<name>A0A397IJR4_9GLOM</name>
<protein>
    <recommendedName>
        <fullName evidence="1">TLDc domain-containing protein</fullName>
    </recommendedName>
</protein>
<gene>
    <name evidence="2" type="ORF">Glove_199g65</name>
</gene>
<organism evidence="2 3">
    <name type="scientific">Diversispora epigaea</name>
    <dbReference type="NCBI Taxonomy" id="1348612"/>
    <lineage>
        <taxon>Eukaryota</taxon>
        <taxon>Fungi</taxon>
        <taxon>Fungi incertae sedis</taxon>
        <taxon>Mucoromycota</taxon>
        <taxon>Glomeromycotina</taxon>
        <taxon>Glomeromycetes</taxon>
        <taxon>Diversisporales</taxon>
        <taxon>Diversisporaceae</taxon>
        <taxon>Diversispora</taxon>
    </lineage>
</organism>
<dbReference type="InterPro" id="IPR006571">
    <property type="entry name" value="TLDc_dom"/>
</dbReference>